<feature type="region of interest" description="Disordered" evidence="1">
    <location>
        <begin position="1"/>
        <end position="61"/>
    </location>
</feature>
<accession>A0ABW4LFL2</accession>
<reference evidence="3" key="1">
    <citation type="journal article" date="2019" name="Int. J. Syst. Evol. Microbiol.">
        <title>The Global Catalogue of Microorganisms (GCM) 10K type strain sequencing project: providing services to taxonomists for standard genome sequencing and annotation.</title>
        <authorList>
            <consortium name="The Broad Institute Genomics Platform"/>
            <consortium name="The Broad Institute Genome Sequencing Center for Infectious Disease"/>
            <person name="Wu L."/>
            <person name="Ma J."/>
        </authorList>
    </citation>
    <scope>NUCLEOTIDE SEQUENCE [LARGE SCALE GENOMIC DNA]</scope>
    <source>
        <strain evidence="3">CGMCC 1.12471</strain>
    </source>
</reference>
<evidence type="ECO:0000313" key="3">
    <source>
        <dbReference type="Proteomes" id="UP001597347"/>
    </source>
</evidence>
<sequence>MSTAEPMMPHPDEPDTALDPRRDAPVPEEHDEPAEANETLTSAGEAHAGEDPLPAFEEEQG</sequence>
<dbReference type="RefSeq" id="WP_377934884.1">
    <property type="nucleotide sequence ID" value="NZ_JBHUEA010000016.1"/>
</dbReference>
<dbReference type="Proteomes" id="UP001597347">
    <property type="component" value="Unassembled WGS sequence"/>
</dbReference>
<keyword evidence="3" id="KW-1185">Reference proteome</keyword>
<proteinExistence type="predicted"/>
<feature type="compositionally biased region" description="Basic and acidic residues" evidence="1">
    <location>
        <begin position="10"/>
        <end position="28"/>
    </location>
</feature>
<evidence type="ECO:0000256" key="1">
    <source>
        <dbReference type="SAM" id="MobiDB-lite"/>
    </source>
</evidence>
<comment type="caution">
    <text evidence="2">The sequence shown here is derived from an EMBL/GenBank/DDBJ whole genome shotgun (WGS) entry which is preliminary data.</text>
</comment>
<evidence type="ECO:0000313" key="2">
    <source>
        <dbReference type="EMBL" id="MFD1722090.1"/>
    </source>
</evidence>
<gene>
    <name evidence="2" type="ORF">ACFSBI_11065</name>
</gene>
<dbReference type="EMBL" id="JBHUEA010000016">
    <property type="protein sequence ID" value="MFD1722090.1"/>
    <property type="molecule type" value="Genomic_DNA"/>
</dbReference>
<organism evidence="2 3">
    <name type="scientific">Amnibacterium endophyticum</name>
    <dbReference type="NCBI Taxonomy" id="2109337"/>
    <lineage>
        <taxon>Bacteria</taxon>
        <taxon>Bacillati</taxon>
        <taxon>Actinomycetota</taxon>
        <taxon>Actinomycetes</taxon>
        <taxon>Micrococcales</taxon>
        <taxon>Microbacteriaceae</taxon>
        <taxon>Amnibacterium</taxon>
    </lineage>
</organism>
<name>A0ABW4LFL2_9MICO</name>
<protein>
    <submittedName>
        <fullName evidence="2">Uncharacterized protein</fullName>
    </submittedName>
</protein>